<protein>
    <submittedName>
        <fullName evidence="2 3">Uncharacterized protein</fullName>
    </submittedName>
</protein>
<accession>J3NG57</accession>
<reference evidence="3" key="5">
    <citation type="submission" date="2018-04" db="UniProtKB">
        <authorList>
            <consortium name="EnsemblFungi"/>
        </authorList>
    </citation>
    <scope>IDENTIFICATION</scope>
    <source>
        <strain evidence="3">R3-111a-1</strain>
    </source>
</reference>
<reference evidence="4" key="1">
    <citation type="submission" date="2010-07" db="EMBL/GenBank/DDBJ databases">
        <title>The genome sequence of Gaeumannomyces graminis var. tritici strain R3-111a-1.</title>
        <authorList>
            <consortium name="The Broad Institute Genome Sequencing Platform"/>
            <person name="Ma L.-J."/>
            <person name="Dead R."/>
            <person name="Young S."/>
            <person name="Zeng Q."/>
            <person name="Koehrsen M."/>
            <person name="Alvarado L."/>
            <person name="Berlin A."/>
            <person name="Chapman S.B."/>
            <person name="Chen Z."/>
            <person name="Freedman E."/>
            <person name="Gellesch M."/>
            <person name="Goldberg J."/>
            <person name="Griggs A."/>
            <person name="Gujja S."/>
            <person name="Heilman E.R."/>
            <person name="Heiman D."/>
            <person name="Hepburn T."/>
            <person name="Howarth C."/>
            <person name="Jen D."/>
            <person name="Larson L."/>
            <person name="Mehta T."/>
            <person name="Neiman D."/>
            <person name="Pearson M."/>
            <person name="Roberts A."/>
            <person name="Saif S."/>
            <person name="Shea T."/>
            <person name="Shenoy N."/>
            <person name="Sisk P."/>
            <person name="Stolte C."/>
            <person name="Sykes S."/>
            <person name="Walk T."/>
            <person name="White J."/>
            <person name="Yandava C."/>
            <person name="Haas B."/>
            <person name="Nusbaum C."/>
            <person name="Birren B."/>
        </authorList>
    </citation>
    <scope>NUCLEOTIDE SEQUENCE [LARGE SCALE GENOMIC DNA]</scope>
    <source>
        <strain evidence="4">R3-111a-1</strain>
    </source>
</reference>
<reference evidence="3" key="4">
    <citation type="journal article" date="2015" name="G3 (Bethesda)">
        <title>Genome sequences of three phytopathogenic species of the Magnaporthaceae family of fungi.</title>
        <authorList>
            <person name="Okagaki L.H."/>
            <person name="Nunes C.C."/>
            <person name="Sailsbery J."/>
            <person name="Clay B."/>
            <person name="Brown D."/>
            <person name="John T."/>
            <person name="Oh Y."/>
            <person name="Young N."/>
            <person name="Fitzgerald M."/>
            <person name="Haas B.J."/>
            <person name="Zeng Q."/>
            <person name="Young S."/>
            <person name="Adiconis X."/>
            <person name="Fan L."/>
            <person name="Levin J.Z."/>
            <person name="Mitchell T.K."/>
            <person name="Okubara P.A."/>
            <person name="Farman M.L."/>
            <person name="Kohn L.M."/>
            <person name="Birren B."/>
            <person name="Ma L.-J."/>
            <person name="Dean R.A."/>
        </authorList>
    </citation>
    <scope>NUCLEOTIDE SEQUENCE</scope>
    <source>
        <strain evidence="3">R3-111a-1</strain>
    </source>
</reference>
<dbReference type="VEuPathDB" id="FungiDB:GGTG_00250"/>
<feature type="region of interest" description="Disordered" evidence="1">
    <location>
        <begin position="104"/>
        <end position="140"/>
    </location>
</feature>
<reference evidence="2" key="3">
    <citation type="submission" date="2010-09" db="EMBL/GenBank/DDBJ databases">
        <title>Annotation of Gaeumannomyces graminis var. tritici R3-111a-1.</title>
        <authorList>
            <consortium name="The Broad Institute Genome Sequencing Platform"/>
            <person name="Ma L.-J."/>
            <person name="Dead R."/>
            <person name="Young S.K."/>
            <person name="Zeng Q."/>
            <person name="Gargeya S."/>
            <person name="Fitzgerald M."/>
            <person name="Haas B."/>
            <person name="Abouelleil A."/>
            <person name="Alvarado L."/>
            <person name="Arachchi H.M."/>
            <person name="Berlin A."/>
            <person name="Brown A."/>
            <person name="Chapman S.B."/>
            <person name="Chen Z."/>
            <person name="Dunbar C."/>
            <person name="Freedman E."/>
            <person name="Gearin G."/>
            <person name="Gellesch M."/>
            <person name="Goldberg J."/>
            <person name="Griggs A."/>
            <person name="Gujja S."/>
            <person name="Heiman D."/>
            <person name="Howarth C."/>
            <person name="Larson L."/>
            <person name="Lui A."/>
            <person name="MacDonald P.J.P."/>
            <person name="Mehta T."/>
            <person name="Montmayeur A."/>
            <person name="Murphy C."/>
            <person name="Neiman D."/>
            <person name="Pearson M."/>
            <person name="Priest M."/>
            <person name="Roberts A."/>
            <person name="Saif S."/>
            <person name="Shea T."/>
            <person name="Shenoy N."/>
            <person name="Sisk P."/>
            <person name="Stolte C."/>
            <person name="Sykes S."/>
            <person name="Yandava C."/>
            <person name="Wortman J."/>
            <person name="Nusbaum C."/>
            <person name="Birren B."/>
        </authorList>
    </citation>
    <scope>NUCLEOTIDE SEQUENCE</scope>
    <source>
        <strain evidence="2">R3-111a-1</strain>
    </source>
</reference>
<sequence length="140" mass="14985">MTTRFPYAMHYCSRPTAAGSATAAFFAPDDVDNETRDPQSGSGMSNSDLLRPYWFATPLKSCCCCCCCCCRLQNGAPPSTGHAPRSMAMGVAVASCLPIVAQAQKLPPRPPRPVRRPRSVGRQLSKLKARPGQARGDLVG</sequence>
<proteinExistence type="predicted"/>
<feature type="compositionally biased region" description="Basic residues" evidence="1">
    <location>
        <begin position="112"/>
        <end position="129"/>
    </location>
</feature>
<dbReference type="EMBL" id="GL385395">
    <property type="protein sequence ID" value="EJT80247.1"/>
    <property type="molecule type" value="Genomic_DNA"/>
</dbReference>
<dbReference type="RefSeq" id="XP_009216256.1">
    <property type="nucleotide sequence ID" value="XM_009217992.1"/>
</dbReference>
<evidence type="ECO:0000313" key="2">
    <source>
        <dbReference type="EMBL" id="EJT80247.1"/>
    </source>
</evidence>
<dbReference type="AlphaFoldDB" id="J3NG57"/>
<dbReference type="EnsemblFungi" id="EJT80247">
    <property type="protein sequence ID" value="EJT80247"/>
    <property type="gene ID" value="GGTG_00250"/>
</dbReference>
<evidence type="ECO:0000313" key="3">
    <source>
        <dbReference type="EnsemblFungi" id="EJT80247"/>
    </source>
</evidence>
<dbReference type="Proteomes" id="UP000006039">
    <property type="component" value="Unassembled WGS sequence"/>
</dbReference>
<evidence type="ECO:0000256" key="1">
    <source>
        <dbReference type="SAM" id="MobiDB-lite"/>
    </source>
</evidence>
<gene>
    <name evidence="3" type="primary">20340708</name>
    <name evidence="2" type="ORF">GGTG_00250</name>
</gene>
<reference evidence="2" key="2">
    <citation type="submission" date="2010-07" db="EMBL/GenBank/DDBJ databases">
        <authorList>
            <consortium name="The Broad Institute Genome Sequencing Platform"/>
            <consortium name="Broad Institute Genome Sequencing Center for Infectious Disease"/>
            <person name="Ma L.-J."/>
            <person name="Dead R."/>
            <person name="Young S."/>
            <person name="Zeng Q."/>
            <person name="Koehrsen M."/>
            <person name="Alvarado L."/>
            <person name="Berlin A."/>
            <person name="Chapman S.B."/>
            <person name="Chen Z."/>
            <person name="Freedman E."/>
            <person name="Gellesch M."/>
            <person name="Goldberg J."/>
            <person name="Griggs A."/>
            <person name="Gujja S."/>
            <person name="Heilman E.R."/>
            <person name="Heiman D."/>
            <person name="Hepburn T."/>
            <person name="Howarth C."/>
            <person name="Jen D."/>
            <person name="Larson L."/>
            <person name="Mehta T."/>
            <person name="Neiman D."/>
            <person name="Pearson M."/>
            <person name="Roberts A."/>
            <person name="Saif S."/>
            <person name="Shea T."/>
            <person name="Shenoy N."/>
            <person name="Sisk P."/>
            <person name="Stolte C."/>
            <person name="Sykes S."/>
            <person name="Walk T."/>
            <person name="White J."/>
            <person name="Yandava C."/>
            <person name="Haas B."/>
            <person name="Nusbaum C."/>
            <person name="Birren B."/>
        </authorList>
    </citation>
    <scope>NUCLEOTIDE SEQUENCE</scope>
    <source>
        <strain evidence="2">R3-111a-1</strain>
    </source>
</reference>
<evidence type="ECO:0000313" key="4">
    <source>
        <dbReference type="Proteomes" id="UP000006039"/>
    </source>
</evidence>
<keyword evidence="4" id="KW-1185">Reference proteome</keyword>
<organism evidence="2">
    <name type="scientific">Gaeumannomyces tritici (strain R3-111a-1)</name>
    <name type="common">Wheat and barley take-all root rot fungus</name>
    <name type="synonym">Gaeumannomyces graminis var. tritici</name>
    <dbReference type="NCBI Taxonomy" id="644352"/>
    <lineage>
        <taxon>Eukaryota</taxon>
        <taxon>Fungi</taxon>
        <taxon>Dikarya</taxon>
        <taxon>Ascomycota</taxon>
        <taxon>Pezizomycotina</taxon>
        <taxon>Sordariomycetes</taxon>
        <taxon>Sordariomycetidae</taxon>
        <taxon>Magnaporthales</taxon>
        <taxon>Magnaporthaceae</taxon>
        <taxon>Gaeumannomyces</taxon>
    </lineage>
</organism>
<dbReference type="GeneID" id="20340708"/>
<name>J3NG57_GAET3</name>
<dbReference type="HOGENOM" id="CLU_1835291_0_0_1"/>